<keyword evidence="6 7" id="KW-0472">Membrane</keyword>
<dbReference type="Proteomes" id="UP000010472">
    <property type="component" value="Chromosome"/>
</dbReference>
<evidence type="ECO:0000256" key="2">
    <source>
        <dbReference type="ARBA" id="ARBA00008017"/>
    </source>
</evidence>
<dbReference type="SUPFAM" id="SSF50182">
    <property type="entry name" value="Sm-like ribonucleoproteins"/>
    <property type="match status" value="1"/>
</dbReference>
<dbReference type="InterPro" id="IPR010920">
    <property type="entry name" value="LSM_dom_sf"/>
</dbReference>
<dbReference type="Gene3D" id="1.10.287.1260">
    <property type="match status" value="1"/>
</dbReference>
<name>K9VXV2_9CYAN</name>
<dbReference type="PANTHER" id="PTHR30347">
    <property type="entry name" value="POTASSIUM CHANNEL RELATED"/>
    <property type="match status" value="1"/>
</dbReference>
<evidence type="ECO:0000256" key="8">
    <source>
        <dbReference type="SAM" id="SignalP"/>
    </source>
</evidence>
<evidence type="ECO:0000256" key="1">
    <source>
        <dbReference type="ARBA" id="ARBA00004651"/>
    </source>
</evidence>
<dbReference type="InterPro" id="IPR023408">
    <property type="entry name" value="MscS_beta-dom_sf"/>
</dbReference>
<reference evidence="11 12" key="1">
    <citation type="submission" date="2012-06" db="EMBL/GenBank/DDBJ databases">
        <title>Finished chromosome of genome of Crinalium epipsammum PCC 9333.</title>
        <authorList>
            <consortium name="US DOE Joint Genome Institute"/>
            <person name="Gugger M."/>
            <person name="Coursin T."/>
            <person name="Rippka R."/>
            <person name="Tandeau De Marsac N."/>
            <person name="Huntemann M."/>
            <person name="Wei C.-L."/>
            <person name="Han J."/>
            <person name="Detter J.C."/>
            <person name="Han C."/>
            <person name="Tapia R."/>
            <person name="Davenport K."/>
            <person name="Daligault H."/>
            <person name="Erkkila T."/>
            <person name="Gu W."/>
            <person name="Munk A.C.C."/>
            <person name="Teshima H."/>
            <person name="Xu Y."/>
            <person name="Chain P."/>
            <person name="Chen A."/>
            <person name="Krypides N."/>
            <person name="Mavromatis K."/>
            <person name="Markowitz V."/>
            <person name="Szeto E."/>
            <person name="Ivanova N."/>
            <person name="Mikhailova N."/>
            <person name="Ovchinnikova G."/>
            <person name="Pagani I."/>
            <person name="Pati A."/>
            <person name="Goodwin L."/>
            <person name="Peters L."/>
            <person name="Pitluck S."/>
            <person name="Woyke T."/>
            <person name="Kerfeld C."/>
        </authorList>
    </citation>
    <scope>NUCLEOTIDE SEQUENCE [LARGE SCALE GENOMIC DNA]</scope>
    <source>
        <strain evidence="11 12">PCC 9333</strain>
    </source>
</reference>
<keyword evidence="4 7" id="KW-0812">Transmembrane</keyword>
<evidence type="ECO:0000256" key="6">
    <source>
        <dbReference type="ARBA" id="ARBA00023136"/>
    </source>
</evidence>
<dbReference type="InterPro" id="IPR006685">
    <property type="entry name" value="MscS_channel_2nd"/>
</dbReference>
<dbReference type="eggNOG" id="COG3264">
    <property type="taxonomic scope" value="Bacteria"/>
</dbReference>
<keyword evidence="5 7" id="KW-1133">Transmembrane helix</keyword>
<evidence type="ECO:0000256" key="5">
    <source>
        <dbReference type="ARBA" id="ARBA00022989"/>
    </source>
</evidence>
<dbReference type="PROSITE" id="PS01246">
    <property type="entry name" value="UPF0003"/>
    <property type="match status" value="1"/>
</dbReference>
<evidence type="ECO:0000313" key="12">
    <source>
        <dbReference type="Proteomes" id="UP000010472"/>
    </source>
</evidence>
<dbReference type="PANTHER" id="PTHR30347:SF1">
    <property type="entry name" value="MECHANOSENSITIVE CHANNEL MSCK"/>
    <property type="match status" value="1"/>
</dbReference>
<dbReference type="AlphaFoldDB" id="K9VXV2"/>
<dbReference type="PATRIC" id="fig|1173022.3.peg.2059"/>
<dbReference type="InterPro" id="IPR011014">
    <property type="entry name" value="MscS_channel_TM-2"/>
</dbReference>
<keyword evidence="8" id="KW-0732">Signal</keyword>
<evidence type="ECO:0000259" key="10">
    <source>
        <dbReference type="Pfam" id="PF21082"/>
    </source>
</evidence>
<evidence type="ECO:0000259" key="9">
    <source>
        <dbReference type="Pfam" id="PF00924"/>
    </source>
</evidence>
<dbReference type="Gene3D" id="2.30.30.60">
    <property type="match status" value="1"/>
</dbReference>
<dbReference type="SUPFAM" id="SSF82861">
    <property type="entry name" value="Mechanosensitive channel protein MscS (YggB), transmembrane region"/>
    <property type="match status" value="1"/>
</dbReference>
<dbReference type="InterPro" id="IPR052702">
    <property type="entry name" value="MscS-like_channel"/>
</dbReference>
<feature type="domain" description="Mechanosensitive ion channel MscS" evidence="9">
    <location>
        <begin position="332"/>
        <end position="397"/>
    </location>
</feature>
<accession>K9VXV2</accession>
<feature type="domain" description="Mechanosensitive ion channel MscS C-terminal" evidence="10">
    <location>
        <begin position="406"/>
        <end position="488"/>
    </location>
</feature>
<evidence type="ECO:0000313" key="11">
    <source>
        <dbReference type="EMBL" id="AFZ12791.1"/>
    </source>
</evidence>
<dbReference type="HOGENOM" id="CLU_028878_0_0_3"/>
<gene>
    <name evidence="11" type="ORF">Cri9333_1909</name>
</gene>
<dbReference type="InterPro" id="IPR011066">
    <property type="entry name" value="MscS_channel_C_sf"/>
</dbReference>
<dbReference type="KEGG" id="cep:Cri9333_1909"/>
<feature type="transmembrane region" description="Helical" evidence="7">
    <location>
        <begin position="286"/>
        <end position="308"/>
    </location>
</feature>
<keyword evidence="12" id="KW-1185">Reference proteome</keyword>
<feature type="signal peptide" evidence="8">
    <location>
        <begin position="1"/>
        <end position="28"/>
    </location>
</feature>
<dbReference type="InterPro" id="IPR049278">
    <property type="entry name" value="MS_channel_C"/>
</dbReference>
<proteinExistence type="inferred from homology"/>
<dbReference type="OrthoDB" id="9809206at2"/>
<dbReference type="SUPFAM" id="SSF82689">
    <property type="entry name" value="Mechanosensitive channel protein MscS (YggB), C-terminal domain"/>
    <property type="match status" value="1"/>
</dbReference>
<evidence type="ECO:0000256" key="4">
    <source>
        <dbReference type="ARBA" id="ARBA00022692"/>
    </source>
</evidence>
<dbReference type="GO" id="GO:0055085">
    <property type="term" value="P:transmembrane transport"/>
    <property type="evidence" value="ECO:0007669"/>
    <property type="project" value="InterPro"/>
</dbReference>
<dbReference type="Pfam" id="PF21082">
    <property type="entry name" value="MS_channel_3rd"/>
    <property type="match status" value="1"/>
</dbReference>
<dbReference type="InterPro" id="IPR006686">
    <property type="entry name" value="MscS_channel_CS"/>
</dbReference>
<evidence type="ECO:0000256" key="7">
    <source>
        <dbReference type="SAM" id="Phobius"/>
    </source>
</evidence>
<sequence length="547" mass="60711">MVSSPTKFFQKAILALTIVCLIWLPVSAQTKPTAPITLDGRQLFKVSDSGGYSAQQRAEIVDTILKQTVKTGEPYLSVDIIERNGLPVIQLEGRNLLTVTQGDTSPGITVQKQAEIWVGILKASIKKAQQQRTTAYIRNAILLSFGSVLLAIAFSWAIGWIGMYWLYPMLPKEETTEQTSPKNTGIEQGIKFLIATIRSLIWFASAIYITNLFPQTREWSRSVSDILIFTLASPMVPLGDKSYSLIQILFLIGLFIGLLILAKTLKKVLRSRVLHMTGMSRGSQETVASIANYTLISIGTLVLLQVWGLDLSSLTIFASVLGVGIGLGLQGIAKEFVSGLVIIFERPIQVGDFVEVAGKVGTVERISVRSTEILTLDQVSIFVPNSRFLESEVINWSYPSPLSRLKISVRVAYGSNLSAVKDALVDAANEHPDILSEPAPQVWFTGFGQSSLMLNLLVWITQPRKQFQIKSDLYFRIDQILRDRHVEIPFPQRELHLRNGSLPLEVSPQLQDSLTDLAQNLALWLKHQPNQVPKDSQNSSKFPDDQP</sequence>
<dbReference type="Gene3D" id="3.30.70.100">
    <property type="match status" value="1"/>
</dbReference>
<feature type="transmembrane region" description="Helical" evidence="7">
    <location>
        <begin position="245"/>
        <end position="265"/>
    </location>
</feature>
<dbReference type="Pfam" id="PF00924">
    <property type="entry name" value="MS_channel_2nd"/>
    <property type="match status" value="1"/>
</dbReference>
<protein>
    <submittedName>
        <fullName evidence="11">MscS Mechanosensitive ion channel</fullName>
    </submittedName>
</protein>
<keyword evidence="3" id="KW-1003">Cell membrane</keyword>
<dbReference type="STRING" id="1173022.Cri9333_1909"/>
<comment type="subcellular location">
    <subcellularLocation>
        <location evidence="1">Cell membrane</location>
        <topology evidence="1">Multi-pass membrane protein</topology>
    </subcellularLocation>
</comment>
<comment type="similarity">
    <text evidence="2">Belongs to the MscS (TC 1.A.23) family.</text>
</comment>
<feature type="chain" id="PRO_5003937240" evidence="8">
    <location>
        <begin position="29"/>
        <end position="547"/>
    </location>
</feature>
<dbReference type="GO" id="GO:0005886">
    <property type="term" value="C:plasma membrane"/>
    <property type="evidence" value="ECO:0007669"/>
    <property type="project" value="UniProtKB-SubCell"/>
</dbReference>
<evidence type="ECO:0000256" key="3">
    <source>
        <dbReference type="ARBA" id="ARBA00022475"/>
    </source>
</evidence>
<organism evidence="11 12">
    <name type="scientific">Crinalium epipsammum PCC 9333</name>
    <dbReference type="NCBI Taxonomy" id="1173022"/>
    <lineage>
        <taxon>Bacteria</taxon>
        <taxon>Bacillati</taxon>
        <taxon>Cyanobacteriota</taxon>
        <taxon>Cyanophyceae</taxon>
        <taxon>Gomontiellales</taxon>
        <taxon>Gomontiellaceae</taxon>
        <taxon>Crinalium</taxon>
    </lineage>
</organism>
<dbReference type="EMBL" id="CP003620">
    <property type="protein sequence ID" value="AFZ12791.1"/>
    <property type="molecule type" value="Genomic_DNA"/>
</dbReference>
<feature type="transmembrane region" description="Helical" evidence="7">
    <location>
        <begin position="140"/>
        <end position="167"/>
    </location>
</feature>